<proteinExistence type="predicted"/>
<name>A0A7W8ZXU3_9MICO</name>
<dbReference type="Pfam" id="PF13450">
    <property type="entry name" value="NAD_binding_8"/>
    <property type="match status" value="1"/>
</dbReference>
<dbReference type="PANTHER" id="PTHR10668:SF105">
    <property type="entry name" value="DEHYDROGENASE-RELATED"/>
    <property type="match status" value="1"/>
</dbReference>
<protein>
    <submittedName>
        <fullName evidence="1">Phytoene dehydrogenase-like protein</fullName>
    </submittedName>
</protein>
<sequence length="496" mass="52914">MATRGQAHPVNDADLDAIVVGSGPNGLAAAVTLARAGLSVRVYEKNSLIGGGASTAELTLPGFRHDVGSAVHPMALASEFFQRFGLKERIDLVVPDISYGHPLPNGEAAIAYRDLERTAAGLGVDGLEWLRLFRPLVRHVDEVSALIGNQLLRVPRHPLTVGRFGLRVLEQGTPFWNLRFREQNAPALLTGAYAHAIRSLPSLSTAGAGLVLATHAHVRGWPIPIGGSSAIVGALVDDLLAHGGEIYPDTHIRRLSDLPKARIVLLDVTPRALIELADGALPTAYARSLARFRYGNGVAKVDFALSGPVPWSAESLRHAPTVHVGGTRAQIARAENSVARGKHAAEPYVLVSQPSIVDPTRAPAGQHALWAYTHVPRGSDNDQTEPITRQIERYAPGFRDVILASASRTARDMAAYNPNHIGGDIAAGDVSMPQLIARPVLSTNPWRTPLPGVYLCSSSTPPGPGVHGLAGYRAALSALRHEYDIREPPELSPTRS</sequence>
<evidence type="ECO:0000313" key="1">
    <source>
        <dbReference type="EMBL" id="MBB5642132.1"/>
    </source>
</evidence>
<reference evidence="1 2" key="1">
    <citation type="submission" date="2020-08" db="EMBL/GenBank/DDBJ databases">
        <title>Sequencing the genomes of 1000 actinobacteria strains.</title>
        <authorList>
            <person name="Klenk H.-P."/>
        </authorList>
    </citation>
    <scope>NUCLEOTIDE SEQUENCE [LARGE SCALE GENOMIC DNA]</scope>
    <source>
        <strain evidence="1 2">DSM 21065</strain>
    </source>
</reference>
<dbReference type="PRINTS" id="PR00419">
    <property type="entry name" value="ADXRDTASE"/>
</dbReference>
<dbReference type="RefSeq" id="WP_183323521.1">
    <property type="nucleotide sequence ID" value="NZ_JACHBQ010000001.1"/>
</dbReference>
<dbReference type="AlphaFoldDB" id="A0A7W8ZXU3"/>
<evidence type="ECO:0000313" key="2">
    <source>
        <dbReference type="Proteomes" id="UP000561726"/>
    </source>
</evidence>
<dbReference type="Gene3D" id="3.50.50.60">
    <property type="entry name" value="FAD/NAD(P)-binding domain"/>
    <property type="match status" value="2"/>
</dbReference>
<dbReference type="Proteomes" id="UP000561726">
    <property type="component" value="Unassembled WGS sequence"/>
</dbReference>
<dbReference type="EMBL" id="JACHBQ010000001">
    <property type="protein sequence ID" value="MBB5642132.1"/>
    <property type="molecule type" value="Genomic_DNA"/>
</dbReference>
<dbReference type="Gene3D" id="3.90.660.50">
    <property type="match status" value="1"/>
</dbReference>
<dbReference type="InterPro" id="IPR036188">
    <property type="entry name" value="FAD/NAD-bd_sf"/>
</dbReference>
<comment type="caution">
    <text evidence="1">The sequence shown here is derived from an EMBL/GenBank/DDBJ whole genome shotgun (WGS) entry which is preliminary data.</text>
</comment>
<organism evidence="1 2">
    <name type="scientific">Cryobacterium roopkundense</name>
    <dbReference type="NCBI Taxonomy" id="1001240"/>
    <lineage>
        <taxon>Bacteria</taxon>
        <taxon>Bacillati</taxon>
        <taxon>Actinomycetota</taxon>
        <taxon>Actinomycetes</taxon>
        <taxon>Micrococcales</taxon>
        <taxon>Microbacteriaceae</taxon>
        <taxon>Cryobacterium</taxon>
    </lineage>
</organism>
<accession>A0A7W8ZXU3</accession>
<gene>
    <name evidence="1" type="ORF">BJ997_002680</name>
</gene>
<dbReference type="SUPFAM" id="SSF51905">
    <property type="entry name" value="FAD/NAD(P)-binding domain"/>
    <property type="match status" value="1"/>
</dbReference>
<dbReference type="PANTHER" id="PTHR10668">
    <property type="entry name" value="PHYTOENE DEHYDROGENASE"/>
    <property type="match status" value="1"/>
</dbReference>